<name>A0A078LNF4_CITKO</name>
<proteinExistence type="inferred from homology"/>
<evidence type="ECO:0000256" key="1">
    <source>
        <dbReference type="ARBA" id="ARBA00004571"/>
    </source>
</evidence>
<dbReference type="InterPro" id="IPR042186">
    <property type="entry name" value="FimD_plug_dom"/>
</dbReference>
<dbReference type="InterPro" id="IPR043142">
    <property type="entry name" value="PapC-like_C_sf"/>
</dbReference>
<comment type="subcellular location">
    <subcellularLocation>
        <location evidence="1">Cell outer membrane</location>
        <topology evidence="1">Multi-pass membrane protein</topology>
    </subcellularLocation>
</comment>
<dbReference type="InterPro" id="IPR037224">
    <property type="entry name" value="PapC_N_sf"/>
</dbReference>
<keyword evidence="6 9" id="KW-0732">Signal</keyword>
<dbReference type="PATRIC" id="fig|545.12.peg.4955"/>
<evidence type="ECO:0000256" key="9">
    <source>
        <dbReference type="SAM" id="SignalP"/>
    </source>
</evidence>
<evidence type="ECO:0000259" key="11">
    <source>
        <dbReference type="Pfam" id="PF13954"/>
    </source>
</evidence>
<dbReference type="Gene3D" id="2.60.40.3110">
    <property type="match status" value="1"/>
</dbReference>
<evidence type="ECO:0000313" key="12">
    <source>
        <dbReference type="EMBL" id="CDZ86666.1"/>
    </source>
</evidence>
<feature type="chain" id="PRO_5001741390" evidence="9">
    <location>
        <begin position="32"/>
        <end position="843"/>
    </location>
</feature>
<evidence type="ECO:0000256" key="4">
    <source>
        <dbReference type="ARBA" id="ARBA00022452"/>
    </source>
</evidence>
<evidence type="ECO:0000256" key="5">
    <source>
        <dbReference type="ARBA" id="ARBA00022692"/>
    </source>
</evidence>
<accession>A0A078LNF4</accession>
<dbReference type="SUPFAM" id="SSF141729">
    <property type="entry name" value="FimD N-terminal domain-like"/>
    <property type="match status" value="1"/>
</dbReference>
<comment type="similarity">
    <text evidence="2">Belongs to the fimbrial export usher family.</text>
</comment>
<keyword evidence="3" id="KW-0813">Transport</keyword>
<dbReference type="InterPro" id="IPR025885">
    <property type="entry name" value="PapC_N"/>
</dbReference>
<dbReference type="Pfam" id="PF00577">
    <property type="entry name" value="Usher"/>
    <property type="match status" value="1"/>
</dbReference>
<protein>
    <submittedName>
        <fullName evidence="12">Fimbrial usher protein</fullName>
    </submittedName>
</protein>
<keyword evidence="5" id="KW-0812">Transmembrane</keyword>
<evidence type="ECO:0000256" key="3">
    <source>
        <dbReference type="ARBA" id="ARBA00022448"/>
    </source>
</evidence>
<dbReference type="InterPro" id="IPR025949">
    <property type="entry name" value="PapC-like_C"/>
</dbReference>
<dbReference type="GO" id="GO:0009279">
    <property type="term" value="C:cell outer membrane"/>
    <property type="evidence" value="ECO:0007669"/>
    <property type="project" value="UniProtKB-SubCell"/>
</dbReference>
<dbReference type="Gene3D" id="2.60.40.2610">
    <property type="entry name" value="Outer membrane usher protein FimD, plug domain"/>
    <property type="match status" value="1"/>
</dbReference>
<dbReference type="GO" id="GO:0009297">
    <property type="term" value="P:pilus assembly"/>
    <property type="evidence" value="ECO:0007669"/>
    <property type="project" value="InterPro"/>
</dbReference>
<dbReference type="Pfam" id="PF13953">
    <property type="entry name" value="PapC_C"/>
    <property type="match status" value="1"/>
</dbReference>
<evidence type="ECO:0000259" key="10">
    <source>
        <dbReference type="Pfam" id="PF13953"/>
    </source>
</evidence>
<evidence type="ECO:0000256" key="6">
    <source>
        <dbReference type="ARBA" id="ARBA00022729"/>
    </source>
</evidence>
<keyword evidence="4" id="KW-1134">Transmembrane beta strand</keyword>
<keyword evidence="7" id="KW-0472">Membrane</keyword>
<dbReference type="EMBL" id="LK931337">
    <property type="protein sequence ID" value="CDZ86666.1"/>
    <property type="molecule type" value="Genomic_DNA"/>
</dbReference>
<dbReference type="Pfam" id="PF13954">
    <property type="entry name" value="PapC_N"/>
    <property type="match status" value="1"/>
</dbReference>
<dbReference type="GO" id="GO:0015473">
    <property type="term" value="F:fimbrial usher porin activity"/>
    <property type="evidence" value="ECO:0007669"/>
    <property type="project" value="InterPro"/>
</dbReference>
<feature type="domain" description="PapC N-terminal" evidence="11">
    <location>
        <begin position="36"/>
        <end position="179"/>
    </location>
</feature>
<keyword evidence="8" id="KW-0998">Cell outer membrane</keyword>
<feature type="signal peptide" evidence="9">
    <location>
        <begin position="1"/>
        <end position="31"/>
    </location>
</feature>
<evidence type="ECO:0000256" key="2">
    <source>
        <dbReference type="ARBA" id="ARBA00008064"/>
    </source>
</evidence>
<dbReference type="FunFam" id="2.60.40.3110:FF:000001">
    <property type="entry name" value="Putative fimbrial outer membrane usher"/>
    <property type="match status" value="1"/>
</dbReference>
<evidence type="ECO:0000256" key="8">
    <source>
        <dbReference type="ARBA" id="ARBA00023237"/>
    </source>
</evidence>
<dbReference type="Gene3D" id="3.10.20.410">
    <property type="match status" value="1"/>
</dbReference>
<feature type="domain" description="PapC-like C-terminal" evidence="10">
    <location>
        <begin position="757"/>
        <end position="822"/>
    </location>
</feature>
<dbReference type="AlphaFoldDB" id="A0A078LNF4"/>
<organism evidence="12">
    <name type="scientific">Citrobacter koseri</name>
    <name type="common">Citrobacter diversus</name>
    <dbReference type="NCBI Taxonomy" id="545"/>
    <lineage>
        <taxon>Bacteria</taxon>
        <taxon>Pseudomonadati</taxon>
        <taxon>Pseudomonadota</taxon>
        <taxon>Gammaproteobacteria</taxon>
        <taxon>Enterobacterales</taxon>
        <taxon>Enterobacteriaceae</taxon>
        <taxon>Citrobacter</taxon>
    </lineage>
</organism>
<dbReference type="InterPro" id="IPR000015">
    <property type="entry name" value="Fimb_usher"/>
</dbReference>
<evidence type="ECO:0000256" key="7">
    <source>
        <dbReference type="ARBA" id="ARBA00023136"/>
    </source>
</evidence>
<sequence>MNKKKQICCASTIISPLACLIMGLSPLSGFAEGEAEFDVSFMQSRNGVPTIDVSRFARGNPIPAGQYNADIWLNGDWKGRADLRFADSENSSVAELCFTPALLSILDLQPEALKENPNEDGCISFKRAVPDAHIRFDISTLRLDVEIAQALIATRPRGWISPSRWETGVPAAFVEYDVNNYRYRSSDNDTTQTWLGLRAGFSAGGWAFRHRGSRNYGDGDNGGYDSVETNLRHDIAMLRGQLTLGDFSTDGVLMESVSMRGARLASDERMLPGALRGYAPVVRGMADSNARVVVRQNGNILYETTVPAGPFTIRDLYPTGYGGDLEVTVTESGGQTRTFTVPFASVAQLVRPGYTRYQVSAGRFRYGGDTWNDTVFQGTLQYGLTNDVTLNSGLSITPHYTAGLAGAAFNTPIGAVASDVTMARTTFINSRETKQGYSLHASYSVRVPESSTNLNLAAYRYSSKNFFSLKDALRANNSDAIDDRSIRYVYGRPKNQIQLSVNQELAQGYGSLYLTGSSYRYWDRQGSQNEYQAGYSNNWGRVNYQLGYSRSKDNEIGRTDDRIYLNFSMPWSDNFQSPQLSATLNHNKGGPDSAQTTVSGVAGSDNQFNWGITGNTQEKGPSGWSLNTAYRTPFTQLQATAGRDSDKNRQMSLGASGAIVAHPYGVTLSNDLSDTFTIVHAQGASGAVVNNAIGNRLDHWGNGIVPYVTPYEKNRISIDPAMLPADIELSATEQEVIPRANSATLVSFTTKIGASMLFDITMNDGEHPPMAAEALDDQGKSIGWVGQGGRLFARGLPERGRVQVVWGRATQEYCYFNYKLPAETATNRMLSAAQAVQCKRTIK</sequence>
<dbReference type="Gene3D" id="2.60.40.2070">
    <property type="match status" value="1"/>
</dbReference>
<reference evidence="12" key="1">
    <citation type="submission" date="2014-06" db="EMBL/GenBank/DDBJ databases">
        <authorList>
            <person name="Urmite Genomes Urmite Genomes"/>
        </authorList>
    </citation>
    <scope>NUCLEOTIDE SEQUENCE</scope>
</reference>
<dbReference type="PANTHER" id="PTHR30451">
    <property type="entry name" value="OUTER MEMBRANE USHER PROTEIN"/>
    <property type="match status" value="1"/>
</dbReference>
<dbReference type="PANTHER" id="PTHR30451:SF20">
    <property type="entry name" value="FIMBRIAE USHER"/>
    <property type="match status" value="1"/>
</dbReference>
<gene>
    <name evidence="12" type="ORF">BN1086_04918</name>
</gene>